<accession>A0A8H7TZA8</accession>
<dbReference type="InterPro" id="IPR029021">
    <property type="entry name" value="Prot-tyrosine_phosphatase-like"/>
</dbReference>
<dbReference type="Pfam" id="PF00782">
    <property type="entry name" value="DSPc"/>
    <property type="match status" value="1"/>
</dbReference>
<evidence type="ECO:0000313" key="7">
    <source>
        <dbReference type="Proteomes" id="UP000639403"/>
    </source>
</evidence>
<keyword evidence="2" id="KW-0904">Protein phosphatase</keyword>
<dbReference type="EMBL" id="JADOXO010000310">
    <property type="protein sequence ID" value="KAF9806805.1"/>
    <property type="molecule type" value="Genomic_DNA"/>
</dbReference>
<dbReference type="GO" id="GO:0005634">
    <property type="term" value="C:nucleus"/>
    <property type="evidence" value="ECO:0007669"/>
    <property type="project" value="GOC"/>
</dbReference>
<dbReference type="GO" id="GO:0033260">
    <property type="term" value="P:nuclear DNA replication"/>
    <property type="evidence" value="ECO:0007669"/>
    <property type="project" value="InterPro"/>
</dbReference>
<evidence type="ECO:0000256" key="1">
    <source>
        <dbReference type="ARBA" id="ARBA00022801"/>
    </source>
</evidence>
<dbReference type="PROSITE" id="PS00383">
    <property type="entry name" value="TYR_PHOSPHATASE_1"/>
    <property type="match status" value="1"/>
</dbReference>
<evidence type="ECO:0000256" key="3">
    <source>
        <dbReference type="SAM" id="MobiDB-lite"/>
    </source>
</evidence>
<dbReference type="PANTHER" id="PTHR47550:SF1">
    <property type="entry name" value="DUAL SPECIFICITY PROTEIN PHOSPHATASE PPS1"/>
    <property type="match status" value="1"/>
</dbReference>
<dbReference type="AlphaFoldDB" id="A0A8H7TZA8"/>
<dbReference type="InterPro" id="IPR016130">
    <property type="entry name" value="Tyr_Pase_AS"/>
</dbReference>
<dbReference type="InterPro" id="IPR047949">
    <property type="entry name" value="PPS1_DSP"/>
</dbReference>
<reference evidence="6" key="2">
    <citation type="journal article" name="Front. Microbiol.">
        <title>Degradative Capacity of Two Strains of Rhodonia placenta: From Phenotype to Genotype.</title>
        <authorList>
            <person name="Kolle M."/>
            <person name="Horta M.A.C."/>
            <person name="Nowrousian M."/>
            <person name="Ohm R.A."/>
            <person name="Benz J.P."/>
            <person name="Pilgard A."/>
        </authorList>
    </citation>
    <scope>NUCLEOTIDE SEQUENCE</scope>
    <source>
        <strain evidence="6">FPRL280</strain>
    </source>
</reference>
<dbReference type="InterPro" id="IPR000387">
    <property type="entry name" value="Tyr_Pase_dom"/>
</dbReference>
<feature type="compositionally biased region" description="Low complexity" evidence="3">
    <location>
        <begin position="708"/>
        <end position="746"/>
    </location>
</feature>
<evidence type="ECO:0008006" key="8">
    <source>
        <dbReference type="Google" id="ProtNLM"/>
    </source>
</evidence>
<feature type="region of interest" description="Disordered" evidence="3">
    <location>
        <begin position="694"/>
        <end position="758"/>
    </location>
</feature>
<reference evidence="6" key="1">
    <citation type="submission" date="2020-11" db="EMBL/GenBank/DDBJ databases">
        <authorList>
            <person name="Koelle M."/>
            <person name="Horta M.A.C."/>
            <person name="Nowrousian M."/>
            <person name="Ohm R.A."/>
            <person name="Benz P."/>
            <person name="Pilgard A."/>
        </authorList>
    </citation>
    <scope>NUCLEOTIDE SEQUENCE</scope>
    <source>
        <strain evidence="6">FPRL280</strain>
    </source>
</reference>
<feature type="region of interest" description="Disordered" evidence="3">
    <location>
        <begin position="643"/>
        <end position="672"/>
    </location>
</feature>
<dbReference type="GO" id="GO:0008138">
    <property type="term" value="F:protein tyrosine/serine/threonine phosphatase activity"/>
    <property type="evidence" value="ECO:0007669"/>
    <property type="project" value="InterPro"/>
</dbReference>
<gene>
    <name evidence="6" type="ORF">IEO21_08525</name>
</gene>
<dbReference type="InterPro" id="IPR053239">
    <property type="entry name" value="Dual_spec_PTase"/>
</dbReference>
<dbReference type="Gene3D" id="3.90.190.10">
    <property type="entry name" value="Protein tyrosine phosphatase superfamily"/>
    <property type="match status" value="1"/>
</dbReference>
<keyword evidence="1" id="KW-0378">Hydrolase</keyword>
<evidence type="ECO:0000259" key="4">
    <source>
        <dbReference type="PROSITE" id="PS50054"/>
    </source>
</evidence>
<protein>
    <recommendedName>
        <fullName evidence="8">Protein-tyrosine-phosphatase</fullName>
    </recommendedName>
</protein>
<dbReference type="CDD" id="cd14516">
    <property type="entry name" value="DSP_fungal_PPS1"/>
    <property type="match status" value="1"/>
</dbReference>
<dbReference type="SMART" id="SM00195">
    <property type="entry name" value="DSPc"/>
    <property type="match status" value="1"/>
</dbReference>
<dbReference type="PROSITE" id="PS50056">
    <property type="entry name" value="TYR_PHOSPHATASE_2"/>
    <property type="match status" value="1"/>
</dbReference>
<evidence type="ECO:0000259" key="5">
    <source>
        <dbReference type="PROSITE" id="PS50056"/>
    </source>
</evidence>
<organism evidence="6 7">
    <name type="scientific">Rhodonia placenta</name>
    <dbReference type="NCBI Taxonomy" id="104341"/>
    <lineage>
        <taxon>Eukaryota</taxon>
        <taxon>Fungi</taxon>
        <taxon>Dikarya</taxon>
        <taxon>Basidiomycota</taxon>
        <taxon>Agaricomycotina</taxon>
        <taxon>Agaricomycetes</taxon>
        <taxon>Polyporales</taxon>
        <taxon>Adustoporiaceae</taxon>
        <taxon>Rhodonia</taxon>
    </lineage>
</organism>
<feature type="compositionally biased region" description="Acidic residues" evidence="3">
    <location>
        <begin position="117"/>
        <end position="133"/>
    </location>
</feature>
<dbReference type="Proteomes" id="UP000639403">
    <property type="component" value="Unassembled WGS sequence"/>
</dbReference>
<name>A0A8H7TZA8_9APHY</name>
<feature type="region of interest" description="Disordered" evidence="3">
    <location>
        <begin position="103"/>
        <end position="139"/>
    </location>
</feature>
<feature type="domain" description="Tyrosine specific protein phosphatases" evidence="5">
    <location>
        <begin position="1062"/>
        <end position="1138"/>
    </location>
</feature>
<sequence length="1187" mass="127652">MSLAAPPASHEHGLVYPHPFLDALPVLQPRPAPHPPVRALSATQFAQMHLDYLTSHAPDSVLFPFLHGLEGDNDAQNAFFVASPQAHTVPRFRGLVWVAADDEHPGAASSPASTPDIDADLDDDLDDDDDDSLTDSLESIPVEMPDMMDIDVPTDLDSPSCAPAEITAKPLPTLDAPSPLLHRISPRTPPTVLTSSFRPRELLELRTGEDGAASCAFVEPRVPEGISLRNFGIQVIGSGERIQSWMAETICAPNKVAAEAVAPEFALRADGLASTRALVVVDVRARGRRASRDHRRTGVAHLGGAGGRCSTGYVLACFGPGQVPEDYIVVYSPKGDIRAALSLAEKFKHAVEAKRAERCERYPDVADDLITYNVFVLDASPAEIFKTLPHLVMRTEDVPAAHTDSTDAHAQGEAHPAHPSVEEIATRLHRANSVNFACREKEEMRDLTQASEIVSVADPVAHLSDPDALAGSTTATRWEPSVGQVFLGNTNDVPLPPDNHIHPRRGASAPAEDEDEEENAFDWRTNDPVQGFGYDICIECHDFAPFPTSAHVRAAEDHLGALERRWAERCAADLAGVSDADAARMCVPPRPPPSAAAVIHLPFPSSPPSTVGTMNSLLPFLAFLESLLQPPAPLTLAAARAQLAPPSSSAEGQRATGERRRAESAAGFMPSSLPPPSAFPTSFFPAQVGAPPAGAYTRTRSTSATFLPSPSTSSVSSSSSSSTSPNGSPTSSNGSSATSQTSVTSSGADGTEGEWEERIALRTRPTKILVYSADGYTESSVLALSLLMYLREMALPEAYLTLQLEKRRSFFVYPADLPVLRRLEGKIERERERERRGSEGTRVRRGRGVVLGLGREREGESVLKGEEVESPTEIARVVHAAAEAAQGQKPFARPAARSVSFAVPPAIQRPDGPAMRPLRSQSEADSGAAQLWGAGMGRPRASTLPAPVAVRPSIHDHQVWFNDPRFDGSFPSRVLPFLYLGNLNHASNAYMLHALGITHVVSVGECALVPPPALEASSSLPSCTSNPGARFVPGKGPGGHGSLFIEEREGRIKVLDIKGVCDDGIDTLEPQLEPICEWIDKARQEGGKVLVHCRVGVSRSATVTIAYVMKHLGLPLVDAYLIVRSRRLSVLIQPNMRLLYNLLGWEVKLAKQRAGGSEDLLKAELARSLNWPTLAKEVHSLNEKYLH</sequence>
<feature type="domain" description="Tyrosine-protein phosphatase" evidence="4">
    <location>
        <begin position="970"/>
        <end position="1151"/>
    </location>
</feature>
<dbReference type="InterPro" id="IPR020422">
    <property type="entry name" value="TYR_PHOSPHATASE_DUAL_dom"/>
</dbReference>
<dbReference type="SUPFAM" id="SSF52799">
    <property type="entry name" value="(Phosphotyrosine protein) phosphatases II"/>
    <property type="match status" value="2"/>
</dbReference>
<comment type="caution">
    <text evidence="6">The sequence shown here is derived from an EMBL/GenBank/DDBJ whole genome shotgun (WGS) entry which is preliminary data.</text>
</comment>
<dbReference type="PANTHER" id="PTHR47550">
    <property type="entry name" value="DUAL SPECIFICITY PROTEIN PHOSPHATASE PPS1"/>
    <property type="match status" value="1"/>
</dbReference>
<dbReference type="InterPro" id="IPR000340">
    <property type="entry name" value="Dual-sp_phosphatase_cat-dom"/>
</dbReference>
<dbReference type="PROSITE" id="PS50054">
    <property type="entry name" value="TYR_PHOSPHATASE_DUAL"/>
    <property type="match status" value="1"/>
</dbReference>
<proteinExistence type="predicted"/>
<evidence type="ECO:0000313" key="6">
    <source>
        <dbReference type="EMBL" id="KAF9806805.1"/>
    </source>
</evidence>
<feature type="region of interest" description="Disordered" evidence="3">
    <location>
        <begin position="169"/>
        <end position="193"/>
    </location>
</feature>
<evidence type="ECO:0000256" key="2">
    <source>
        <dbReference type="ARBA" id="ARBA00022912"/>
    </source>
</evidence>